<dbReference type="EMBL" id="CP040428">
    <property type="protein sequence ID" value="QCT20222.1"/>
    <property type="molecule type" value="Genomic_DNA"/>
</dbReference>
<evidence type="ECO:0000313" key="2">
    <source>
        <dbReference type="EMBL" id="QCT20222.1"/>
    </source>
</evidence>
<evidence type="ECO:0008006" key="4">
    <source>
        <dbReference type="Google" id="ProtNLM"/>
    </source>
</evidence>
<name>A0A4P8YNN7_9ENTR</name>
<feature type="transmembrane region" description="Helical" evidence="1">
    <location>
        <begin position="85"/>
        <end position="107"/>
    </location>
</feature>
<sequence length="143" mass="16008">MNKLTLRERLSAAFVLLSTLLIPGICTYFSLNDIAVYFSYPKTLTFSYFTIFSLLSFIIFLPITSLSIHPVFRGKKSSNNFQKKVGVTMLVAAILITTTTIIFNAFYLNRISAKGYVACKGIPVGWMPGMAKKYAINESLCHK</sequence>
<organism evidence="2 3">
    <name type="scientific">Jejubacter calystegiae</name>
    <dbReference type="NCBI Taxonomy" id="2579935"/>
    <lineage>
        <taxon>Bacteria</taxon>
        <taxon>Pseudomonadati</taxon>
        <taxon>Pseudomonadota</taxon>
        <taxon>Gammaproteobacteria</taxon>
        <taxon>Enterobacterales</taxon>
        <taxon>Enterobacteriaceae</taxon>
        <taxon>Jejubacter</taxon>
    </lineage>
</organism>
<dbReference type="Proteomes" id="UP000302163">
    <property type="component" value="Chromosome"/>
</dbReference>
<gene>
    <name evidence="2" type="ORF">FEM41_11460</name>
</gene>
<keyword evidence="3" id="KW-1185">Reference proteome</keyword>
<feature type="transmembrane region" description="Helical" evidence="1">
    <location>
        <begin position="43"/>
        <end position="64"/>
    </location>
</feature>
<feature type="transmembrane region" description="Helical" evidence="1">
    <location>
        <begin position="12"/>
        <end position="31"/>
    </location>
</feature>
<reference evidence="2 3" key="1">
    <citation type="submission" date="2019-05" db="EMBL/GenBank/DDBJ databases">
        <title>Complete genome sequence of Izhakiella calystegiae KSNA2, an endophyte isolated from beach morning glory (Calystegia soldanella).</title>
        <authorList>
            <person name="Jiang L."/>
            <person name="Jeong J.C."/>
            <person name="Kim C.Y."/>
            <person name="Kim D.H."/>
            <person name="Kim S.W."/>
            <person name="Lee j."/>
        </authorList>
    </citation>
    <scope>NUCLEOTIDE SEQUENCE [LARGE SCALE GENOMIC DNA]</scope>
    <source>
        <strain evidence="2 3">KSNA2</strain>
    </source>
</reference>
<dbReference type="KEGG" id="izh:FEM41_11460"/>
<keyword evidence="1" id="KW-0472">Membrane</keyword>
<dbReference type="RefSeq" id="WP_138096097.1">
    <property type="nucleotide sequence ID" value="NZ_CP040428.1"/>
</dbReference>
<evidence type="ECO:0000256" key="1">
    <source>
        <dbReference type="SAM" id="Phobius"/>
    </source>
</evidence>
<keyword evidence="1" id="KW-0812">Transmembrane</keyword>
<keyword evidence="1" id="KW-1133">Transmembrane helix</keyword>
<accession>A0A4P8YNN7</accession>
<protein>
    <recommendedName>
        <fullName evidence="4">DUF1240 domain-containing protein</fullName>
    </recommendedName>
</protein>
<dbReference type="AlphaFoldDB" id="A0A4P8YNN7"/>
<dbReference type="OrthoDB" id="6631776at2"/>
<proteinExistence type="predicted"/>
<evidence type="ECO:0000313" key="3">
    <source>
        <dbReference type="Proteomes" id="UP000302163"/>
    </source>
</evidence>